<evidence type="ECO:0000313" key="4">
    <source>
        <dbReference type="Proteomes" id="UP000824890"/>
    </source>
</evidence>
<dbReference type="EMBL" id="JAGKQM010000016">
    <property type="protein sequence ID" value="KAH0875524.1"/>
    <property type="molecule type" value="Genomic_DNA"/>
</dbReference>
<dbReference type="SUPFAM" id="SSF50405">
    <property type="entry name" value="Actin-crosslinking proteins"/>
    <property type="match status" value="3"/>
</dbReference>
<dbReference type="Pfam" id="PF04601">
    <property type="entry name" value="DUF569"/>
    <property type="match status" value="3"/>
</dbReference>
<sequence>MEGSAVRLRSCHENYLFAVDDEKAVRQSSDGTSRQSVWTVEMVPRKPNFIRLKSCYGKYLTASESSFFLGVTGHKVVQTPPFRQAEHESNWEPIRDELPVKLMSWNGTYLRGNGGSPPWKNSVTHDHEPHVHKKWILWTVEVVENPENVSFADGFSSPASSFNSTVNDESTHESSVKESPTFGSSESIGSDPVSVSSSKLTSTPSMSGTSTPKPTEKKNSTKFDEHSSAIDIFRIAKSVRLRTHEKYLIADDNEESVVMGRNGSSKEARWRVELVPGSGVIRLKSCHGGYLTASNERMMLGATGHKVVQSRRTGDGDPAGEWKPVTDGSKVKLKSRNGGNFLRANGGMPPWRNSVTHDIPNRSATQDCVVWEVDVVEIMERSQETAVRMRNLHEKYLMADEDEETVTQERNGSDKRARWTVEPVRGSFEVIRLRSCYGSYLTASKERFLLGATGRKVVLSKPNGLDSSVEWEPVKEGSKVKLKTRHGRFLRGNGGLPPWRNSVTHDSRHSSDSFLWDVDVVEILVEMTSPAPAPAITPPQHMRLSSPPMSKTTSEKSEEELSNSPPKSEGWNS</sequence>
<feature type="domain" description="DUF569" evidence="2">
    <location>
        <begin position="2"/>
        <end position="138"/>
    </location>
</feature>
<name>A0ABQ7Z5N7_BRANA</name>
<evidence type="ECO:0000313" key="3">
    <source>
        <dbReference type="EMBL" id="KAH0875524.1"/>
    </source>
</evidence>
<keyword evidence="4" id="KW-1185">Reference proteome</keyword>
<dbReference type="PANTHER" id="PTHR31205:SF78">
    <property type="entry name" value="DUF569 DOMAIN-CONTAINING PROTEIN"/>
    <property type="match status" value="1"/>
</dbReference>
<feature type="domain" description="DUF569" evidence="2">
    <location>
        <begin position="231"/>
        <end position="371"/>
    </location>
</feature>
<feature type="region of interest" description="Disordered" evidence="1">
    <location>
        <begin position="531"/>
        <end position="573"/>
    </location>
</feature>
<proteinExistence type="predicted"/>
<dbReference type="InterPro" id="IPR007679">
    <property type="entry name" value="DUF569"/>
</dbReference>
<dbReference type="PANTHER" id="PTHR31205">
    <property type="entry name" value="ACTIN CROSS-LINKING PROTEIN (DUF569)"/>
    <property type="match status" value="1"/>
</dbReference>
<feature type="compositionally biased region" description="Polar residues" evidence="1">
    <location>
        <begin position="159"/>
        <end position="168"/>
    </location>
</feature>
<feature type="region of interest" description="Disordered" evidence="1">
    <location>
        <begin position="159"/>
        <end position="223"/>
    </location>
</feature>
<feature type="compositionally biased region" description="Basic and acidic residues" evidence="1">
    <location>
        <begin position="214"/>
        <end position="223"/>
    </location>
</feature>
<protein>
    <recommendedName>
        <fullName evidence="2">DUF569 domain-containing protein</fullName>
    </recommendedName>
</protein>
<dbReference type="CDD" id="cd23340">
    <property type="entry name" value="beta-trefoil_FSCN_ACP-like"/>
    <property type="match status" value="3"/>
</dbReference>
<feature type="compositionally biased region" description="Low complexity" evidence="1">
    <location>
        <begin position="562"/>
        <end position="573"/>
    </location>
</feature>
<feature type="compositionally biased region" description="Low complexity" evidence="1">
    <location>
        <begin position="184"/>
        <end position="213"/>
    </location>
</feature>
<organism evidence="3 4">
    <name type="scientific">Brassica napus</name>
    <name type="common">Rape</name>
    <dbReference type="NCBI Taxonomy" id="3708"/>
    <lineage>
        <taxon>Eukaryota</taxon>
        <taxon>Viridiplantae</taxon>
        <taxon>Streptophyta</taxon>
        <taxon>Embryophyta</taxon>
        <taxon>Tracheophyta</taxon>
        <taxon>Spermatophyta</taxon>
        <taxon>Magnoliopsida</taxon>
        <taxon>eudicotyledons</taxon>
        <taxon>Gunneridae</taxon>
        <taxon>Pentapetalae</taxon>
        <taxon>rosids</taxon>
        <taxon>malvids</taxon>
        <taxon>Brassicales</taxon>
        <taxon>Brassicaceae</taxon>
        <taxon>Brassiceae</taxon>
        <taxon>Brassica</taxon>
    </lineage>
</organism>
<comment type="caution">
    <text evidence="3">The sequence shown here is derived from an EMBL/GenBank/DDBJ whole genome shotgun (WGS) entry which is preliminary data.</text>
</comment>
<feature type="domain" description="DUF569" evidence="2">
    <location>
        <begin position="383"/>
        <end position="516"/>
    </location>
</feature>
<evidence type="ECO:0000256" key="1">
    <source>
        <dbReference type="SAM" id="MobiDB-lite"/>
    </source>
</evidence>
<feature type="region of interest" description="Disordered" evidence="1">
    <location>
        <begin position="310"/>
        <end position="338"/>
    </location>
</feature>
<evidence type="ECO:0000259" key="2">
    <source>
        <dbReference type="Pfam" id="PF04601"/>
    </source>
</evidence>
<dbReference type="Proteomes" id="UP000824890">
    <property type="component" value="Unassembled WGS sequence"/>
</dbReference>
<dbReference type="InterPro" id="IPR008999">
    <property type="entry name" value="Actin-crosslinking"/>
</dbReference>
<accession>A0ABQ7Z5N7</accession>
<dbReference type="Gene3D" id="2.80.10.50">
    <property type="match status" value="3"/>
</dbReference>
<reference evidence="3 4" key="1">
    <citation type="submission" date="2021-05" db="EMBL/GenBank/DDBJ databases">
        <title>Genome Assembly of Synthetic Allotetraploid Brassica napus Reveals Homoeologous Exchanges between Subgenomes.</title>
        <authorList>
            <person name="Davis J.T."/>
        </authorList>
    </citation>
    <scope>NUCLEOTIDE SEQUENCE [LARGE SCALE GENOMIC DNA]</scope>
    <source>
        <strain evidence="4">cv. Da-Ae</strain>
        <tissue evidence="3">Seedling</tissue>
    </source>
</reference>
<gene>
    <name evidence="3" type="ORF">HID58_072886</name>
</gene>